<comment type="caution">
    <text evidence="2">The sequence shown here is derived from an EMBL/GenBank/DDBJ whole genome shotgun (WGS) entry which is preliminary data.</text>
</comment>
<evidence type="ECO:0000256" key="1">
    <source>
        <dbReference type="SAM" id="MobiDB-lite"/>
    </source>
</evidence>
<feature type="region of interest" description="Disordered" evidence="1">
    <location>
        <begin position="228"/>
        <end position="260"/>
    </location>
</feature>
<proteinExistence type="predicted"/>
<sequence length="260" mass="28916">MRDPITCHADHIDWFEQHGTEQLMGETSREAPREMHLREVFDFDVDDADQLVSFVESYGDPRHAVSPVDPSAPLAESRMDLPFAPVPGLRSTQASLRQLAHGVTLIRLLADHAEAALRGEPVGPIWQHAGAFDLRDTDERLNGEILDADVEDGGWRVFSDLLNRGLKVVHPVVVPAGTDARLAIASTFEVACVLIFNDLAESLPYSYCADETCGRRFKRQIGRAAQREGRRGAKFCSPQHARNQSQRERRRAARTKGEAG</sequence>
<organism evidence="2 3">
    <name type="scientific">Aeromicrobium piscarium</name>
    <dbReference type="NCBI Taxonomy" id="2590901"/>
    <lineage>
        <taxon>Bacteria</taxon>
        <taxon>Bacillati</taxon>
        <taxon>Actinomycetota</taxon>
        <taxon>Actinomycetes</taxon>
        <taxon>Propionibacteriales</taxon>
        <taxon>Nocardioidaceae</taxon>
        <taxon>Aeromicrobium</taxon>
    </lineage>
</organism>
<dbReference type="AlphaFoldDB" id="A0A554S8Y3"/>
<name>A0A554S8Y3_9ACTN</name>
<gene>
    <name evidence="2" type="ORF">FNM00_10570</name>
</gene>
<dbReference type="EMBL" id="VLNT01000007">
    <property type="protein sequence ID" value="TSD62807.1"/>
    <property type="molecule type" value="Genomic_DNA"/>
</dbReference>
<protein>
    <submittedName>
        <fullName evidence="2">Uncharacterized protein</fullName>
    </submittedName>
</protein>
<evidence type="ECO:0000313" key="2">
    <source>
        <dbReference type="EMBL" id="TSD62807.1"/>
    </source>
</evidence>
<reference evidence="2 3" key="1">
    <citation type="submission" date="2019-07" db="EMBL/GenBank/DDBJ databases">
        <authorList>
            <person name="Zhao L.H."/>
        </authorList>
    </citation>
    <scope>NUCLEOTIDE SEQUENCE [LARGE SCALE GENOMIC DNA]</scope>
    <source>
        <strain evidence="2 3">Co35</strain>
    </source>
</reference>
<keyword evidence="3" id="KW-1185">Reference proteome</keyword>
<evidence type="ECO:0000313" key="3">
    <source>
        <dbReference type="Proteomes" id="UP000316988"/>
    </source>
</evidence>
<dbReference type="RefSeq" id="WP_143913413.1">
    <property type="nucleotide sequence ID" value="NZ_VLNT01000007.1"/>
</dbReference>
<accession>A0A554S8Y3</accession>
<dbReference type="Proteomes" id="UP000316988">
    <property type="component" value="Unassembled WGS sequence"/>
</dbReference>